<dbReference type="EMBL" id="WESC01000005">
    <property type="protein sequence ID" value="KAB7740832.1"/>
    <property type="molecule type" value="Genomic_DNA"/>
</dbReference>
<dbReference type="RefSeq" id="WP_152215674.1">
    <property type="nucleotide sequence ID" value="NZ_JBAQYD010000379.1"/>
</dbReference>
<dbReference type="PANTHER" id="PTHR35371:SF1">
    <property type="entry name" value="BLR7753 PROTEIN"/>
    <property type="match status" value="1"/>
</dbReference>
<dbReference type="Proteomes" id="UP000468901">
    <property type="component" value="Unassembled WGS sequence"/>
</dbReference>
<evidence type="ECO:0000313" key="6">
    <source>
        <dbReference type="EMBL" id="KAB7740832.1"/>
    </source>
</evidence>
<dbReference type="AlphaFoldDB" id="A0A6N6VNW1"/>
<dbReference type="PANTHER" id="PTHR35371">
    <property type="entry name" value="INNER MEMBRANE PROTEIN"/>
    <property type="match status" value="1"/>
</dbReference>
<evidence type="ECO:0000256" key="2">
    <source>
        <dbReference type="ARBA" id="ARBA00022692"/>
    </source>
</evidence>
<keyword evidence="3 5" id="KW-1133">Transmembrane helix</keyword>
<feature type="transmembrane region" description="Helical" evidence="5">
    <location>
        <begin position="59"/>
        <end position="77"/>
    </location>
</feature>
<proteinExistence type="predicted"/>
<keyword evidence="7" id="KW-1185">Reference proteome</keyword>
<keyword evidence="4 5" id="KW-0472">Membrane</keyword>
<comment type="subcellular location">
    <subcellularLocation>
        <location evidence="1">Membrane</location>
    </subcellularLocation>
</comment>
<keyword evidence="2 5" id="KW-0812">Transmembrane</keyword>
<evidence type="ECO:0008006" key="8">
    <source>
        <dbReference type="Google" id="ProtNLM"/>
    </source>
</evidence>
<dbReference type="Pfam" id="PF01124">
    <property type="entry name" value="MAPEG"/>
    <property type="match status" value="1"/>
</dbReference>
<feature type="transmembrane region" description="Helical" evidence="5">
    <location>
        <begin position="111"/>
        <end position="131"/>
    </location>
</feature>
<evidence type="ECO:0000256" key="1">
    <source>
        <dbReference type="ARBA" id="ARBA00004370"/>
    </source>
</evidence>
<evidence type="ECO:0000256" key="5">
    <source>
        <dbReference type="SAM" id="Phobius"/>
    </source>
</evidence>
<organism evidence="6 7">
    <name type="scientific">Parvibaculum sedimenti</name>
    <dbReference type="NCBI Taxonomy" id="2608632"/>
    <lineage>
        <taxon>Bacteria</taxon>
        <taxon>Pseudomonadati</taxon>
        <taxon>Pseudomonadota</taxon>
        <taxon>Alphaproteobacteria</taxon>
        <taxon>Hyphomicrobiales</taxon>
        <taxon>Parvibaculaceae</taxon>
        <taxon>Parvibaculum</taxon>
    </lineage>
</organism>
<dbReference type="InterPro" id="IPR001129">
    <property type="entry name" value="Membr-assoc_MAPEG"/>
</dbReference>
<accession>A0A6N6VNW1</accession>
<gene>
    <name evidence="6" type="ORF">F2P47_07240</name>
</gene>
<reference evidence="6 7" key="1">
    <citation type="submission" date="2019-09" db="EMBL/GenBank/DDBJ databases">
        <title>Parvibaculum sedimenti sp. nov., isolated from sediment.</title>
        <authorList>
            <person name="Wang Y."/>
        </authorList>
    </citation>
    <scope>NUCLEOTIDE SEQUENCE [LARGE SCALE GENOMIC DNA]</scope>
    <source>
        <strain evidence="6 7">HXT-9</strain>
    </source>
</reference>
<dbReference type="SUPFAM" id="SSF161084">
    <property type="entry name" value="MAPEG domain-like"/>
    <property type="match status" value="1"/>
</dbReference>
<evidence type="ECO:0000256" key="4">
    <source>
        <dbReference type="ARBA" id="ARBA00023136"/>
    </source>
</evidence>
<comment type="caution">
    <text evidence="6">The sequence shown here is derived from an EMBL/GenBank/DDBJ whole genome shotgun (WGS) entry which is preliminary data.</text>
</comment>
<name>A0A6N6VNW1_9HYPH</name>
<sequence>MTVELWSLVCSGALLFVMIAIAATANMLNKGLAWSAGNRDEAAPSTGWAGRASRAYHNMLETLPIFIILVLGAHVANIHTANAALGAQLYLWGRIAYAALYYLGITYVRTLAWLASVIGMAMILIEIARAVPAA</sequence>
<evidence type="ECO:0000256" key="3">
    <source>
        <dbReference type="ARBA" id="ARBA00022989"/>
    </source>
</evidence>
<protein>
    <recommendedName>
        <fullName evidence="8">MAPEG family protein</fullName>
    </recommendedName>
</protein>
<dbReference type="GO" id="GO:0016020">
    <property type="term" value="C:membrane"/>
    <property type="evidence" value="ECO:0007669"/>
    <property type="project" value="UniProtKB-SubCell"/>
</dbReference>
<dbReference type="Gene3D" id="1.20.120.550">
    <property type="entry name" value="Membrane associated eicosanoid/glutathione metabolism-like domain"/>
    <property type="match status" value="1"/>
</dbReference>
<evidence type="ECO:0000313" key="7">
    <source>
        <dbReference type="Proteomes" id="UP000468901"/>
    </source>
</evidence>
<dbReference type="InterPro" id="IPR023352">
    <property type="entry name" value="MAPEG-like_dom_sf"/>
</dbReference>